<dbReference type="EMBL" id="HG994591">
    <property type="protein sequence ID" value="CAF2820321.1"/>
    <property type="molecule type" value="Genomic_DNA"/>
</dbReference>
<sequence length="228" mass="26485">MFCSGSNQRTVRFVSSSWHFTLADHLETQSFRSWVVTKLAFMREFQLGGRNIEQSNHKRSFFQSEHLELLLWQGLGSSLDPYSKEQLNLSMLEPIATESYNALQYELSYRWSFPKNTIGATPVIKEEKKTGLNQQKKKTVFKQQKTKTGLNQQKKMIWFGDLEMATMRDNSTFSKWLHSHYFQFNREIDKNLTVRCTLCTGGRPRELSTAKNSTSPQEKTGECEVTLS</sequence>
<feature type="compositionally biased region" description="Polar residues" evidence="1">
    <location>
        <begin position="209"/>
        <end position="218"/>
    </location>
</feature>
<keyword evidence="3" id="KW-1185">Reference proteome</keyword>
<dbReference type="AlphaFoldDB" id="A0A7R8CH14"/>
<reference evidence="2" key="1">
    <citation type="submission" date="2021-02" db="EMBL/GenBank/DDBJ databases">
        <authorList>
            <person name="Bekaert M."/>
        </authorList>
    </citation>
    <scope>NUCLEOTIDE SEQUENCE</scope>
    <source>
        <strain evidence="2">IoA-00</strain>
    </source>
</reference>
<accession>A0A7R8CH14</accession>
<evidence type="ECO:0000313" key="3">
    <source>
        <dbReference type="Proteomes" id="UP000675881"/>
    </source>
</evidence>
<proteinExistence type="predicted"/>
<name>A0A7R8CH14_LEPSM</name>
<evidence type="ECO:0000313" key="2">
    <source>
        <dbReference type="EMBL" id="CAF2820321.1"/>
    </source>
</evidence>
<gene>
    <name evidence="2" type="ORF">LSAA_3529</name>
</gene>
<protein>
    <submittedName>
        <fullName evidence="2">(salmon louse) hypothetical protein</fullName>
    </submittedName>
</protein>
<feature type="region of interest" description="Disordered" evidence="1">
    <location>
        <begin position="205"/>
        <end position="228"/>
    </location>
</feature>
<evidence type="ECO:0000256" key="1">
    <source>
        <dbReference type="SAM" id="MobiDB-lite"/>
    </source>
</evidence>
<organism evidence="2 3">
    <name type="scientific">Lepeophtheirus salmonis</name>
    <name type="common">Salmon louse</name>
    <name type="synonym">Caligus salmonis</name>
    <dbReference type="NCBI Taxonomy" id="72036"/>
    <lineage>
        <taxon>Eukaryota</taxon>
        <taxon>Metazoa</taxon>
        <taxon>Ecdysozoa</taxon>
        <taxon>Arthropoda</taxon>
        <taxon>Crustacea</taxon>
        <taxon>Multicrustacea</taxon>
        <taxon>Hexanauplia</taxon>
        <taxon>Copepoda</taxon>
        <taxon>Siphonostomatoida</taxon>
        <taxon>Caligidae</taxon>
        <taxon>Lepeophtheirus</taxon>
    </lineage>
</organism>
<dbReference type="Proteomes" id="UP000675881">
    <property type="component" value="Chromosome 12"/>
</dbReference>